<evidence type="ECO:0000313" key="2">
    <source>
        <dbReference type="EMBL" id="QIB92937.1"/>
    </source>
</evidence>
<evidence type="ECO:0000313" key="1">
    <source>
        <dbReference type="EMBL" id="QCR17857.1"/>
    </source>
</evidence>
<evidence type="ECO:0008006" key="5">
    <source>
        <dbReference type="Google" id="ProtNLM"/>
    </source>
</evidence>
<sequence>MDHEKLVEVCPVCGSSDIYYEVGGYAGAVYHCKECGYVGAFVIEANEEMIEKIKEKYKREREKEEN</sequence>
<proteinExistence type="predicted"/>
<dbReference type="Proteomes" id="UP000300067">
    <property type="component" value="Chromosome"/>
</dbReference>
<gene>
    <name evidence="1" type="ORF">DKM28_09145</name>
    <name evidence="2" type="ORF">FQU78_15990</name>
</gene>
<reference evidence="1 3" key="1">
    <citation type="submission" date="2018-05" db="EMBL/GenBank/DDBJ databases">
        <title>Methanosarcina gilichinskyana sp. nov., a novel methanogenic archaeon isolated from Holocene permafrost, North East Russia.</title>
        <authorList>
            <person name="Oshurkova V."/>
            <person name="Meer M."/>
            <person name="Bochkareva O."/>
            <person name="Shcherbakova V."/>
        </authorList>
    </citation>
    <scope>NUCLEOTIDE SEQUENCE [LARGE SCALE GENOMIC DNA]</scope>
    <source>
        <strain evidence="1 3">JL01</strain>
    </source>
</reference>
<evidence type="ECO:0000313" key="3">
    <source>
        <dbReference type="Proteomes" id="UP000300067"/>
    </source>
</evidence>
<evidence type="ECO:0000313" key="4">
    <source>
        <dbReference type="Proteomes" id="UP000467371"/>
    </source>
</evidence>
<dbReference type="AlphaFoldDB" id="A0A4P8R115"/>
<protein>
    <recommendedName>
        <fullName evidence="5">TFIIB-type zinc ribbon-containing protein</fullName>
    </recommendedName>
</protein>
<organism evidence="1 3">
    <name type="scientific">Methanosarcina mazei</name>
    <name type="common">Methanosarcina frisia</name>
    <dbReference type="NCBI Taxonomy" id="2209"/>
    <lineage>
        <taxon>Archaea</taxon>
        <taxon>Methanobacteriati</taxon>
        <taxon>Methanobacteriota</taxon>
        <taxon>Stenosarchaea group</taxon>
        <taxon>Methanomicrobia</taxon>
        <taxon>Methanosarcinales</taxon>
        <taxon>Methanosarcinaceae</taxon>
        <taxon>Methanosarcina</taxon>
    </lineage>
</organism>
<dbReference type="Proteomes" id="UP000467371">
    <property type="component" value="Chromosome"/>
</dbReference>
<name>A0A4P8R115_METMZ</name>
<reference evidence="2 4" key="2">
    <citation type="journal article" date="2020" name="Environ. Microbiol. Rep.">
        <title>Redox cycling of Fe(II) and Fe(III) in magnetite accelerates aceticlastic methanogenesis by Methanosarcina mazei.</title>
        <authorList>
            <person name="Wang H."/>
            <person name="Byrne J.M."/>
            <person name="Liu P."/>
            <person name="Liu J."/>
            <person name="Dong X."/>
            <person name="Lu Y."/>
        </authorList>
    </citation>
    <scope>NUCLEOTIDE SEQUENCE [LARGE SCALE GENOMIC DNA]</scope>
    <source>
        <strain evidence="2">Zm-15</strain>
        <strain evidence="4">zm-15</strain>
    </source>
</reference>
<dbReference type="EMBL" id="CP042908">
    <property type="protein sequence ID" value="QIB92937.1"/>
    <property type="molecule type" value="Genomic_DNA"/>
</dbReference>
<accession>A0A4P8R115</accession>
<dbReference type="EMBL" id="CP029709">
    <property type="protein sequence ID" value="QCR17857.1"/>
    <property type="molecule type" value="Genomic_DNA"/>
</dbReference>